<dbReference type="GO" id="GO:0009253">
    <property type="term" value="P:peptidoglycan catabolic process"/>
    <property type="evidence" value="ECO:0007669"/>
    <property type="project" value="InterPro"/>
</dbReference>
<dbReference type="HAMAP" id="MF_04110">
    <property type="entry name" value="ENDOLYSIN_T4"/>
    <property type="match status" value="1"/>
</dbReference>
<dbReference type="InterPro" id="IPR023346">
    <property type="entry name" value="Lysozyme-like_dom_sf"/>
</dbReference>
<dbReference type="RefSeq" id="WP_182662233.1">
    <property type="nucleotide sequence ID" value="NZ_JACIVI010000001.1"/>
</dbReference>
<dbReference type="InterPro" id="IPR051018">
    <property type="entry name" value="Bacteriophage_GH24"/>
</dbReference>
<dbReference type="SUPFAM" id="SSF53955">
    <property type="entry name" value="Lysozyme-like"/>
    <property type="match status" value="1"/>
</dbReference>
<keyword evidence="2 7" id="KW-0929">Antimicrobial</keyword>
<dbReference type="InterPro" id="IPR034690">
    <property type="entry name" value="Endolysin_T4_type"/>
</dbReference>
<evidence type="ECO:0000313" key="9">
    <source>
        <dbReference type="Proteomes" id="UP000586093"/>
    </source>
</evidence>
<dbReference type="InterPro" id="IPR002196">
    <property type="entry name" value="Glyco_hydro_24"/>
</dbReference>
<dbReference type="AlphaFoldDB" id="A0A839HHZ7"/>
<keyword evidence="4 7" id="KW-0378">Hydrolase</keyword>
<evidence type="ECO:0000256" key="6">
    <source>
        <dbReference type="ARBA" id="ARBA00023295"/>
    </source>
</evidence>
<dbReference type="Pfam" id="PF00959">
    <property type="entry name" value="Phage_lysozyme"/>
    <property type="match status" value="1"/>
</dbReference>
<evidence type="ECO:0000256" key="4">
    <source>
        <dbReference type="ARBA" id="ARBA00022801"/>
    </source>
</evidence>
<sequence>MSTAAATQQSMDLAAGLCRHFEGFIAHPYLCPAGVPTIGYGSTRYADGTPVRLTDPPICREAAERLLRLTLTRDYLPAVRQLCPGVDTPGRLAALVDFAYNCGTGNLKASTLRRKVNAEDWDAVPTELRKWTRGGGRVLPGLVRRREAEVALLTSR</sequence>
<evidence type="ECO:0000313" key="8">
    <source>
        <dbReference type="EMBL" id="MBB1161443.1"/>
    </source>
</evidence>
<proteinExistence type="inferred from homology"/>
<evidence type="ECO:0000256" key="2">
    <source>
        <dbReference type="ARBA" id="ARBA00022529"/>
    </source>
</evidence>
<dbReference type="EC" id="3.2.1.17" evidence="7"/>
<evidence type="ECO:0000256" key="5">
    <source>
        <dbReference type="ARBA" id="ARBA00023200"/>
    </source>
</evidence>
<dbReference type="PANTHER" id="PTHR38107:SF3">
    <property type="entry name" value="LYSOZYME RRRD-RELATED"/>
    <property type="match status" value="1"/>
</dbReference>
<comment type="similarity">
    <text evidence="7">Belongs to the glycosyl hydrolase 24 family.</text>
</comment>
<name>A0A839HHZ7_9BURK</name>
<organism evidence="8 9">
    <name type="scientific">Aquariibacter albus</name>
    <dbReference type="NCBI Taxonomy" id="2759899"/>
    <lineage>
        <taxon>Bacteria</taxon>
        <taxon>Pseudomonadati</taxon>
        <taxon>Pseudomonadota</taxon>
        <taxon>Betaproteobacteria</taxon>
        <taxon>Burkholderiales</taxon>
        <taxon>Sphaerotilaceae</taxon>
        <taxon>Aquariibacter</taxon>
    </lineage>
</organism>
<gene>
    <name evidence="8" type="ORF">H4F90_05560</name>
</gene>
<evidence type="ECO:0000256" key="1">
    <source>
        <dbReference type="ARBA" id="ARBA00000632"/>
    </source>
</evidence>
<dbReference type="Gene3D" id="1.10.530.40">
    <property type="match status" value="1"/>
</dbReference>
<comment type="caution">
    <text evidence="8">The sequence shown here is derived from an EMBL/GenBank/DDBJ whole genome shotgun (WGS) entry which is preliminary data.</text>
</comment>
<dbReference type="CDD" id="cd00737">
    <property type="entry name" value="lyz_endolysin_autolysin"/>
    <property type="match status" value="1"/>
</dbReference>
<reference evidence="8 9" key="1">
    <citation type="submission" date="2020-08" db="EMBL/GenBank/DDBJ databases">
        <title>Aquariorum lacteus gen. nov., sp. nov., a new member of the family Comamonadaceae, isolated from freshwater aquarium.</title>
        <authorList>
            <person name="Chun S.-J."/>
        </authorList>
    </citation>
    <scope>NUCLEOTIDE SEQUENCE [LARGE SCALE GENOMIC DNA]</scope>
    <source>
        <strain evidence="8 9">SJAQ100</strain>
    </source>
</reference>
<evidence type="ECO:0000256" key="7">
    <source>
        <dbReference type="RuleBase" id="RU003788"/>
    </source>
</evidence>
<keyword evidence="3 7" id="KW-0081">Bacteriolytic enzyme</keyword>
<accession>A0A839HHZ7</accession>
<dbReference type="GO" id="GO:0042742">
    <property type="term" value="P:defense response to bacterium"/>
    <property type="evidence" value="ECO:0007669"/>
    <property type="project" value="UniProtKB-KW"/>
</dbReference>
<evidence type="ECO:0000256" key="3">
    <source>
        <dbReference type="ARBA" id="ARBA00022638"/>
    </source>
</evidence>
<dbReference type="PANTHER" id="PTHR38107">
    <property type="match status" value="1"/>
</dbReference>
<keyword evidence="5" id="KW-1035">Host cytoplasm</keyword>
<dbReference type="InterPro" id="IPR023347">
    <property type="entry name" value="Lysozyme_dom_sf"/>
</dbReference>
<dbReference type="GO" id="GO:0003796">
    <property type="term" value="F:lysozyme activity"/>
    <property type="evidence" value="ECO:0007669"/>
    <property type="project" value="UniProtKB-EC"/>
</dbReference>
<keyword evidence="6 7" id="KW-0326">Glycosidase</keyword>
<dbReference type="InterPro" id="IPR033907">
    <property type="entry name" value="Endolysin_autolysin"/>
</dbReference>
<keyword evidence="9" id="KW-1185">Reference proteome</keyword>
<dbReference type="GO" id="GO:0031640">
    <property type="term" value="P:killing of cells of another organism"/>
    <property type="evidence" value="ECO:0007669"/>
    <property type="project" value="UniProtKB-KW"/>
</dbReference>
<protein>
    <recommendedName>
        <fullName evidence="7">Lysozyme</fullName>
        <ecNumber evidence="7">3.2.1.17</ecNumber>
    </recommendedName>
</protein>
<dbReference type="GO" id="GO:0016998">
    <property type="term" value="P:cell wall macromolecule catabolic process"/>
    <property type="evidence" value="ECO:0007669"/>
    <property type="project" value="InterPro"/>
</dbReference>
<dbReference type="EMBL" id="JACIVI010000001">
    <property type="protein sequence ID" value="MBB1161443.1"/>
    <property type="molecule type" value="Genomic_DNA"/>
</dbReference>
<dbReference type="Proteomes" id="UP000586093">
    <property type="component" value="Unassembled WGS sequence"/>
</dbReference>
<comment type="catalytic activity">
    <reaction evidence="1 7">
        <text>Hydrolysis of (1-&gt;4)-beta-linkages between N-acetylmuramic acid and N-acetyl-D-glucosamine residues in a peptidoglycan and between N-acetyl-D-glucosamine residues in chitodextrins.</text>
        <dbReference type="EC" id="3.2.1.17"/>
    </reaction>
</comment>